<evidence type="ECO:0000256" key="6">
    <source>
        <dbReference type="ARBA" id="ARBA00022989"/>
    </source>
</evidence>
<feature type="transmembrane region" description="Helical" evidence="8">
    <location>
        <begin position="34"/>
        <end position="58"/>
    </location>
</feature>
<feature type="transmembrane region" description="Helical" evidence="8">
    <location>
        <begin position="229"/>
        <end position="246"/>
    </location>
</feature>
<comment type="similarity">
    <text evidence="2">Belongs to the binding-protein-dependent transport system permease family. CysTW subfamily.</text>
</comment>
<gene>
    <name evidence="10" type="ORF">RGR602_PC00710</name>
</gene>
<feature type="transmembrane region" description="Helical" evidence="8">
    <location>
        <begin position="347"/>
        <end position="365"/>
    </location>
</feature>
<proteinExistence type="inferred from homology"/>
<evidence type="ECO:0000256" key="1">
    <source>
        <dbReference type="ARBA" id="ARBA00004651"/>
    </source>
</evidence>
<dbReference type="InterPro" id="IPR035906">
    <property type="entry name" value="MetI-like_sf"/>
</dbReference>
<evidence type="ECO:0000256" key="2">
    <source>
        <dbReference type="ARBA" id="ARBA00007069"/>
    </source>
</evidence>
<feature type="domain" description="ABC transmembrane type-1" evidence="9">
    <location>
        <begin position="198"/>
        <end position="406"/>
    </location>
</feature>
<dbReference type="PROSITE" id="PS50928">
    <property type="entry name" value="ABC_TM1"/>
    <property type="match status" value="1"/>
</dbReference>
<name>A0A0B4XE11_9HYPH</name>
<dbReference type="AlphaFoldDB" id="A0A0B4XE11"/>
<evidence type="ECO:0000256" key="7">
    <source>
        <dbReference type="ARBA" id="ARBA00023136"/>
    </source>
</evidence>
<dbReference type="GO" id="GO:0055085">
    <property type="term" value="P:transmembrane transport"/>
    <property type="evidence" value="ECO:0007669"/>
    <property type="project" value="InterPro"/>
</dbReference>
<geneLocation type="plasmid" evidence="10 11">
    <name>pRgalR602c</name>
</geneLocation>
<evidence type="ECO:0000256" key="3">
    <source>
        <dbReference type="ARBA" id="ARBA00022448"/>
    </source>
</evidence>
<evidence type="ECO:0000313" key="11">
    <source>
        <dbReference type="Proteomes" id="UP000031368"/>
    </source>
</evidence>
<keyword evidence="4" id="KW-1003">Cell membrane</keyword>
<dbReference type="Gene3D" id="1.10.3720.10">
    <property type="entry name" value="MetI-like"/>
    <property type="match status" value="1"/>
</dbReference>
<dbReference type="SUPFAM" id="SSF161098">
    <property type="entry name" value="MetI-like"/>
    <property type="match status" value="1"/>
</dbReference>
<keyword evidence="6 8" id="KW-1133">Transmembrane helix</keyword>
<keyword evidence="7 8" id="KW-0472">Membrane</keyword>
<dbReference type="EMBL" id="CP006880">
    <property type="protein sequence ID" value="AJD44747.1"/>
    <property type="molecule type" value="Genomic_DNA"/>
</dbReference>
<dbReference type="Pfam" id="PF00528">
    <property type="entry name" value="BPD_transp_1"/>
    <property type="match status" value="1"/>
</dbReference>
<dbReference type="Proteomes" id="UP000031368">
    <property type="component" value="Plasmid pRgalR602c"/>
</dbReference>
<keyword evidence="11" id="KW-1185">Reference proteome</keyword>
<feature type="transmembrane region" description="Helical" evidence="8">
    <location>
        <begin position="385"/>
        <end position="406"/>
    </location>
</feature>
<evidence type="ECO:0000256" key="5">
    <source>
        <dbReference type="ARBA" id="ARBA00022692"/>
    </source>
</evidence>
<sequence length="418" mass="45866">MALMLTDDVINNAIDTAPLARRLRGLRRKGQMRALLLVAPLMLFLLAIFILPIGMLLIRSVDNREVARTLPNTVSMLSSWDGKGVPDEAVYAALATDMKASSREDVAEIAKRLNYYETGMRSMLLKTARTIRNAKAPYKDAFIAADAQWASPRYWHLLRQAMPELTDFYLLAALDMSRDETGVITTVAPENAVHIDVLLRTFAVSASVTLLCLLLGYPLAALIARSKGGIANALLILVLLPFWTSLLVRTSAWVVLLQSRGVVNSALAWLGVIDPSQPLELIYNRIGVLIAMTHVLLPFMVLPIYSVMKSIPPVYLRAASSLGAPPLSAFWRIYLPMSMPGVSAGGLLVFILALGYYITPALVGGPRDQMVSYYIAYYSNQVTNWGMAAALSAILLVAVLILYAVYNRLVGIDRLRIG</sequence>
<dbReference type="GO" id="GO:0005886">
    <property type="term" value="C:plasma membrane"/>
    <property type="evidence" value="ECO:0007669"/>
    <property type="project" value="UniProtKB-SubCell"/>
</dbReference>
<dbReference type="InterPro" id="IPR000515">
    <property type="entry name" value="MetI-like"/>
</dbReference>
<accession>A0A0B4XE11</accession>
<dbReference type="PANTHER" id="PTHR42929:SF5">
    <property type="entry name" value="ABC TRANSPORTER PERMEASE PROTEIN"/>
    <property type="match status" value="1"/>
</dbReference>
<feature type="transmembrane region" description="Helical" evidence="8">
    <location>
        <begin position="286"/>
        <end position="308"/>
    </location>
</feature>
<keyword evidence="5 8" id="KW-0812">Transmembrane</keyword>
<comment type="subcellular location">
    <subcellularLocation>
        <location evidence="1 8">Cell membrane</location>
        <topology evidence="1 8">Multi-pass membrane protein</topology>
    </subcellularLocation>
</comment>
<dbReference type="RefSeq" id="WP_040115047.1">
    <property type="nucleotide sequence ID" value="NZ_CP006880.1"/>
</dbReference>
<organism evidence="10 11">
    <name type="scientific">Rhizobium gallicum bv. gallicum R602sp</name>
    <dbReference type="NCBI Taxonomy" id="1041138"/>
    <lineage>
        <taxon>Bacteria</taxon>
        <taxon>Pseudomonadati</taxon>
        <taxon>Pseudomonadota</taxon>
        <taxon>Alphaproteobacteria</taxon>
        <taxon>Hyphomicrobiales</taxon>
        <taxon>Rhizobiaceae</taxon>
        <taxon>Rhizobium/Agrobacterium group</taxon>
        <taxon>Rhizobium</taxon>
    </lineage>
</organism>
<dbReference type="PANTHER" id="PTHR42929">
    <property type="entry name" value="INNER MEMBRANE ABC TRANSPORTER PERMEASE PROTEIN YDCU-RELATED-RELATED"/>
    <property type="match status" value="1"/>
</dbReference>
<dbReference type="KEGG" id="rga:RGR602_PC00710"/>
<keyword evidence="10" id="KW-0614">Plasmid</keyword>
<protein>
    <submittedName>
        <fullName evidence="10">ABC transporter permease protein</fullName>
    </submittedName>
</protein>
<evidence type="ECO:0000256" key="8">
    <source>
        <dbReference type="RuleBase" id="RU363032"/>
    </source>
</evidence>
<evidence type="ECO:0000256" key="4">
    <source>
        <dbReference type="ARBA" id="ARBA00022475"/>
    </source>
</evidence>
<reference evidence="10 11" key="1">
    <citation type="submission" date="2013-11" db="EMBL/GenBank/DDBJ databases">
        <title>Complete genome sequence of Rhizobium gallicum bv. gallicum R602.</title>
        <authorList>
            <person name="Bustos P."/>
            <person name="Santamaria R.I."/>
            <person name="Lozano L."/>
            <person name="Acosta J.L."/>
            <person name="Ormeno-Orrillo E."/>
            <person name="Rogel M.A."/>
            <person name="Romero D."/>
            <person name="Cevallos M.A."/>
            <person name="Martinez-Romero E."/>
            <person name="Gonzalez V."/>
        </authorList>
    </citation>
    <scope>NUCLEOTIDE SEQUENCE [LARGE SCALE GENOMIC DNA]</scope>
    <source>
        <strain evidence="10 11">R602</strain>
        <plasmid evidence="10 11">pRgalR602c</plasmid>
    </source>
</reference>
<dbReference type="CDD" id="cd06261">
    <property type="entry name" value="TM_PBP2"/>
    <property type="match status" value="1"/>
</dbReference>
<dbReference type="HOGENOM" id="CLU_039052_0_0_5"/>
<evidence type="ECO:0000313" key="10">
    <source>
        <dbReference type="EMBL" id="AJD44747.1"/>
    </source>
</evidence>
<evidence type="ECO:0000259" key="9">
    <source>
        <dbReference type="PROSITE" id="PS50928"/>
    </source>
</evidence>
<keyword evidence="3 8" id="KW-0813">Transport</keyword>
<feature type="transmembrane region" description="Helical" evidence="8">
    <location>
        <begin position="197"/>
        <end position="217"/>
    </location>
</feature>
<feature type="transmembrane region" description="Helical" evidence="8">
    <location>
        <begin position="314"/>
        <end position="335"/>
    </location>
</feature>